<dbReference type="Proteomes" id="UP000183287">
    <property type="component" value="Unassembled WGS sequence"/>
</dbReference>
<keyword evidence="4" id="KW-1003">Cell membrane</keyword>
<sequence>MTSNFVPPPHDNLPSKVAETDLSSKVAEIVIRLGVLAIVLVWCFQILQPFIIPLVWGIIIAVAIHPLFLMLRNLLGNRRVIAATLLITALLVLLMVPTVMLTKLLVQNVVTLAEQFLHGEVIIPPTPEAIRNWPLIGEPIAKMWDLASTNLIEALKLVQPQLRAAGVWLINAAASAGMGIIIFIAAFVIAGILLAYSESSYQLAHSISRRLVGERGDDFANLAEATIRSVARGVLGVAVIQALLAGLGFIFAGVPAAGIWALLCLILAVVQIGVGIIVVPAIIYVFATGDTLTAVIFLIWNAMIMLLDNVLKPLLLGRGVGVPMAVIFLGAIGGLLMSGIVGLFVGAIVLALGYKLFQVWLNMKSMSH</sequence>
<evidence type="ECO:0000256" key="2">
    <source>
        <dbReference type="ARBA" id="ARBA00009773"/>
    </source>
</evidence>
<comment type="similarity">
    <text evidence="2">Belongs to the autoinducer-2 exporter (AI-2E) (TC 2.A.86) family.</text>
</comment>
<comment type="subcellular location">
    <subcellularLocation>
        <location evidence="1">Cell membrane</location>
        <topology evidence="1">Multi-pass membrane protein</topology>
    </subcellularLocation>
</comment>
<feature type="transmembrane region" description="Helical" evidence="8">
    <location>
        <begin position="53"/>
        <end position="71"/>
    </location>
</feature>
<feature type="transmembrane region" description="Helical" evidence="8">
    <location>
        <begin position="80"/>
        <end position="100"/>
    </location>
</feature>
<feature type="transmembrane region" description="Helical" evidence="8">
    <location>
        <begin position="234"/>
        <end position="253"/>
    </location>
</feature>
<dbReference type="RefSeq" id="WP_083398257.1">
    <property type="nucleotide sequence ID" value="NZ_FOUB01000001.1"/>
</dbReference>
<dbReference type="EMBL" id="FOUB01000001">
    <property type="protein sequence ID" value="SFL58722.1"/>
    <property type="molecule type" value="Genomic_DNA"/>
</dbReference>
<feature type="transmembrane region" description="Helical" evidence="8">
    <location>
        <begin position="259"/>
        <end position="284"/>
    </location>
</feature>
<name>A0A1I4IWG2_9PROT</name>
<accession>A0A1I4IWG2</accession>
<evidence type="ECO:0000256" key="8">
    <source>
        <dbReference type="SAM" id="Phobius"/>
    </source>
</evidence>
<dbReference type="PANTHER" id="PTHR21716:SF67">
    <property type="entry name" value="TRANSPORT PROTEIN YDIK-RELATED"/>
    <property type="match status" value="1"/>
</dbReference>
<evidence type="ECO:0000256" key="5">
    <source>
        <dbReference type="ARBA" id="ARBA00022692"/>
    </source>
</evidence>
<evidence type="ECO:0000256" key="4">
    <source>
        <dbReference type="ARBA" id="ARBA00022475"/>
    </source>
</evidence>
<dbReference type="AlphaFoldDB" id="A0A1I4IWG2"/>
<dbReference type="PANTHER" id="PTHR21716">
    <property type="entry name" value="TRANSMEMBRANE PROTEIN"/>
    <property type="match status" value="1"/>
</dbReference>
<keyword evidence="7 8" id="KW-0472">Membrane</keyword>
<evidence type="ECO:0000313" key="9">
    <source>
        <dbReference type="EMBL" id="SFL58722.1"/>
    </source>
</evidence>
<dbReference type="STRING" id="44574.AAW31_09335"/>
<dbReference type="Pfam" id="PF01594">
    <property type="entry name" value="AI-2E_transport"/>
    <property type="match status" value="1"/>
</dbReference>
<gene>
    <name evidence="9" type="ORF">SAMN05421863_100193</name>
</gene>
<feature type="transmembrane region" description="Helical" evidence="8">
    <location>
        <begin position="327"/>
        <end position="357"/>
    </location>
</feature>
<evidence type="ECO:0000256" key="7">
    <source>
        <dbReference type="ARBA" id="ARBA00023136"/>
    </source>
</evidence>
<keyword evidence="5 8" id="KW-0812">Transmembrane</keyword>
<dbReference type="OrthoDB" id="106838at2"/>
<evidence type="ECO:0000256" key="1">
    <source>
        <dbReference type="ARBA" id="ARBA00004651"/>
    </source>
</evidence>
<evidence type="ECO:0000313" key="10">
    <source>
        <dbReference type="Proteomes" id="UP000183287"/>
    </source>
</evidence>
<feature type="transmembrane region" description="Helical" evidence="8">
    <location>
        <begin position="168"/>
        <end position="196"/>
    </location>
</feature>
<evidence type="ECO:0000256" key="3">
    <source>
        <dbReference type="ARBA" id="ARBA00022448"/>
    </source>
</evidence>
<evidence type="ECO:0000256" key="6">
    <source>
        <dbReference type="ARBA" id="ARBA00022989"/>
    </source>
</evidence>
<dbReference type="GO" id="GO:0005886">
    <property type="term" value="C:plasma membrane"/>
    <property type="evidence" value="ECO:0007669"/>
    <property type="project" value="UniProtKB-SubCell"/>
</dbReference>
<keyword evidence="10" id="KW-1185">Reference proteome</keyword>
<reference evidence="10" key="1">
    <citation type="submission" date="2016-10" db="EMBL/GenBank/DDBJ databases">
        <authorList>
            <person name="Varghese N."/>
            <person name="Submissions S."/>
        </authorList>
    </citation>
    <scope>NUCLEOTIDE SEQUENCE [LARGE SCALE GENOMIC DNA]</scope>
    <source>
        <strain evidence="10">Nm44</strain>
    </source>
</reference>
<proteinExistence type="inferred from homology"/>
<keyword evidence="6 8" id="KW-1133">Transmembrane helix</keyword>
<feature type="transmembrane region" description="Helical" evidence="8">
    <location>
        <begin position="291"/>
        <end position="307"/>
    </location>
</feature>
<organism evidence="9 10">
    <name type="scientific">Nitrosomonas communis</name>
    <dbReference type="NCBI Taxonomy" id="44574"/>
    <lineage>
        <taxon>Bacteria</taxon>
        <taxon>Pseudomonadati</taxon>
        <taxon>Pseudomonadota</taxon>
        <taxon>Betaproteobacteria</taxon>
        <taxon>Nitrosomonadales</taxon>
        <taxon>Nitrosomonadaceae</taxon>
        <taxon>Nitrosomonas</taxon>
    </lineage>
</organism>
<protein>
    <submittedName>
        <fullName evidence="9">Predicted PurR-regulated permease PerM</fullName>
    </submittedName>
</protein>
<keyword evidence="3" id="KW-0813">Transport</keyword>
<dbReference type="InterPro" id="IPR002549">
    <property type="entry name" value="AI-2E-like"/>
</dbReference>